<evidence type="ECO:0000313" key="3">
    <source>
        <dbReference type="Proteomes" id="UP001219934"/>
    </source>
</evidence>
<protein>
    <submittedName>
        <fullName evidence="2">Uncharacterized protein</fullName>
    </submittedName>
</protein>
<keyword evidence="3" id="KW-1185">Reference proteome</keyword>
<sequence>MVQSTNTKEKQNDNDVKNVNHCQTDTRAVLNPQLGMLLRKEPGFVTPIQIHSSPPVCELFGIENKHPPTLLSSPLSMAKHSCTACDMEE</sequence>
<name>A0AAD6AZU4_9TELE</name>
<evidence type="ECO:0000313" key="2">
    <source>
        <dbReference type="EMBL" id="KAJ4935171.1"/>
    </source>
</evidence>
<comment type="caution">
    <text evidence="2">The sequence shown here is derived from an EMBL/GenBank/DDBJ whole genome shotgun (WGS) entry which is preliminary data.</text>
</comment>
<accession>A0AAD6AZU4</accession>
<dbReference type="AlphaFoldDB" id="A0AAD6AZU4"/>
<reference evidence="2" key="1">
    <citation type="submission" date="2022-11" db="EMBL/GenBank/DDBJ databases">
        <title>Chromosome-level genome of Pogonophryne albipinna.</title>
        <authorList>
            <person name="Jo E."/>
        </authorList>
    </citation>
    <scope>NUCLEOTIDE SEQUENCE</scope>
    <source>
        <strain evidence="2">SGF0006</strain>
        <tissue evidence="2">Muscle</tissue>
    </source>
</reference>
<evidence type="ECO:0000256" key="1">
    <source>
        <dbReference type="SAM" id="MobiDB-lite"/>
    </source>
</evidence>
<feature type="region of interest" description="Disordered" evidence="1">
    <location>
        <begin position="1"/>
        <end position="22"/>
    </location>
</feature>
<gene>
    <name evidence="2" type="ORF">JOQ06_016707</name>
</gene>
<organism evidence="2 3">
    <name type="scientific">Pogonophryne albipinna</name>
    <dbReference type="NCBI Taxonomy" id="1090488"/>
    <lineage>
        <taxon>Eukaryota</taxon>
        <taxon>Metazoa</taxon>
        <taxon>Chordata</taxon>
        <taxon>Craniata</taxon>
        <taxon>Vertebrata</taxon>
        <taxon>Euteleostomi</taxon>
        <taxon>Actinopterygii</taxon>
        <taxon>Neopterygii</taxon>
        <taxon>Teleostei</taxon>
        <taxon>Neoteleostei</taxon>
        <taxon>Acanthomorphata</taxon>
        <taxon>Eupercaria</taxon>
        <taxon>Perciformes</taxon>
        <taxon>Notothenioidei</taxon>
        <taxon>Pogonophryne</taxon>
    </lineage>
</organism>
<proteinExistence type="predicted"/>
<feature type="compositionally biased region" description="Basic and acidic residues" evidence="1">
    <location>
        <begin position="7"/>
        <end position="18"/>
    </location>
</feature>
<dbReference type="Proteomes" id="UP001219934">
    <property type="component" value="Unassembled WGS sequence"/>
</dbReference>
<dbReference type="EMBL" id="JAPTMU010000011">
    <property type="protein sequence ID" value="KAJ4935171.1"/>
    <property type="molecule type" value="Genomic_DNA"/>
</dbReference>